<dbReference type="Proteomes" id="UP000499080">
    <property type="component" value="Unassembled WGS sequence"/>
</dbReference>
<evidence type="ECO:0000313" key="2">
    <source>
        <dbReference type="Proteomes" id="UP000499080"/>
    </source>
</evidence>
<proteinExistence type="predicted"/>
<name>A0A4Y2UYQ8_ARAVE</name>
<sequence>MRSYDSLPATLFRCKIVQKWYSRNPLLNSTAGMLWKFGEGRSAQVSSWSSNCGSKLR</sequence>
<accession>A0A4Y2UYQ8</accession>
<protein>
    <submittedName>
        <fullName evidence="1">Uncharacterized protein</fullName>
    </submittedName>
</protein>
<evidence type="ECO:0000313" key="1">
    <source>
        <dbReference type="EMBL" id="GBO17264.1"/>
    </source>
</evidence>
<keyword evidence="2" id="KW-1185">Reference proteome</keyword>
<feature type="non-terminal residue" evidence="1">
    <location>
        <position position="57"/>
    </location>
</feature>
<dbReference type="AlphaFoldDB" id="A0A4Y2UYQ8"/>
<comment type="caution">
    <text evidence="1">The sequence shown here is derived from an EMBL/GenBank/DDBJ whole genome shotgun (WGS) entry which is preliminary data.</text>
</comment>
<reference evidence="1 2" key="1">
    <citation type="journal article" date="2019" name="Sci. Rep.">
        <title>Orb-weaving spider Araneus ventricosus genome elucidates the spidroin gene catalogue.</title>
        <authorList>
            <person name="Kono N."/>
            <person name="Nakamura H."/>
            <person name="Ohtoshi R."/>
            <person name="Moran D.A.P."/>
            <person name="Shinohara A."/>
            <person name="Yoshida Y."/>
            <person name="Fujiwara M."/>
            <person name="Mori M."/>
            <person name="Tomita M."/>
            <person name="Arakawa K."/>
        </authorList>
    </citation>
    <scope>NUCLEOTIDE SEQUENCE [LARGE SCALE GENOMIC DNA]</scope>
</reference>
<organism evidence="1 2">
    <name type="scientific">Araneus ventricosus</name>
    <name type="common">Orbweaver spider</name>
    <name type="synonym">Epeira ventricosa</name>
    <dbReference type="NCBI Taxonomy" id="182803"/>
    <lineage>
        <taxon>Eukaryota</taxon>
        <taxon>Metazoa</taxon>
        <taxon>Ecdysozoa</taxon>
        <taxon>Arthropoda</taxon>
        <taxon>Chelicerata</taxon>
        <taxon>Arachnida</taxon>
        <taxon>Araneae</taxon>
        <taxon>Araneomorphae</taxon>
        <taxon>Entelegynae</taxon>
        <taxon>Araneoidea</taxon>
        <taxon>Araneidae</taxon>
        <taxon>Araneus</taxon>
    </lineage>
</organism>
<gene>
    <name evidence="1" type="ORF">AVEN_36618_1</name>
</gene>
<dbReference type="EMBL" id="BGPR01041029">
    <property type="protein sequence ID" value="GBO17264.1"/>
    <property type="molecule type" value="Genomic_DNA"/>
</dbReference>